<accession>A0A6A2XBJ4</accession>
<proteinExistence type="inferred from homology"/>
<evidence type="ECO:0000313" key="6">
    <source>
        <dbReference type="Proteomes" id="UP000436088"/>
    </source>
</evidence>
<keyword evidence="1" id="KW-0175">Coiled coil</keyword>
<sequence length="229" mass="26380">MECINVTAASNDLVAKVNAILSIIVQDDGDSFAKRAEMYYQKRPQLVEMIEDLRRTCRSLADKYDQLRSQLNSSSPVGRVRGNGSVQDRDLGDESLDDDVSNVQAADRDSIEDSKMTPENESYWEKKNVINGIGFQRNTSDGYKDAMLEHERVWNELRFKVSELVEDNLSHQAELIRRNDAKRETIKDLCSKMNMKDENKAMNGNHRVTRKTQSHVSRLKWIFLGKFMK</sequence>
<comment type="similarity">
    <text evidence="2">Belongs to the NET family.</text>
</comment>
<dbReference type="GO" id="GO:0003779">
    <property type="term" value="F:actin binding"/>
    <property type="evidence" value="ECO:0007669"/>
    <property type="project" value="InterPro"/>
</dbReference>
<dbReference type="InterPro" id="IPR051861">
    <property type="entry name" value="NET_actin-binding_domain"/>
</dbReference>
<organism evidence="5 6">
    <name type="scientific">Hibiscus syriacus</name>
    <name type="common">Rose of Sharon</name>
    <dbReference type="NCBI Taxonomy" id="106335"/>
    <lineage>
        <taxon>Eukaryota</taxon>
        <taxon>Viridiplantae</taxon>
        <taxon>Streptophyta</taxon>
        <taxon>Embryophyta</taxon>
        <taxon>Tracheophyta</taxon>
        <taxon>Spermatophyta</taxon>
        <taxon>Magnoliopsida</taxon>
        <taxon>eudicotyledons</taxon>
        <taxon>Gunneridae</taxon>
        <taxon>Pentapetalae</taxon>
        <taxon>rosids</taxon>
        <taxon>malvids</taxon>
        <taxon>Malvales</taxon>
        <taxon>Malvaceae</taxon>
        <taxon>Malvoideae</taxon>
        <taxon>Hibiscus</taxon>
    </lineage>
</organism>
<dbReference type="PANTHER" id="PTHR32258">
    <property type="entry name" value="PROTEIN NETWORKED 4A"/>
    <property type="match status" value="1"/>
</dbReference>
<evidence type="ECO:0000256" key="1">
    <source>
        <dbReference type="ARBA" id="ARBA00023054"/>
    </source>
</evidence>
<protein>
    <submittedName>
        <fullName evidence="5">RNA polymerase II C-terminal domain phosphatase-like 3</fullName>
    </submittedName>
</protein>
<name>A0A6A2XBJ4_HIBSY</name>
<dbReference type="InterPro" id="IPR011684">
    <property type="entry name" value="NAB"/>
</dbReference>
<feature type="region of interest" description="Disordered" evidence="3">
    <location>
        <begin position="71"/>
        <end position="120"/>
    </location>
</feature>
<dbReference type="Pfam" id="PF07765">
    <property type="entry name" value="KIP1"/>
    <property type="match status" value="1"/>
</dbReference>
<evidence type="ECO:0000259" key="4">
    <source>
        <dbReference type="PROSITE" id="PS51774"/>
    </source>
</evidence>
<gene>
    <name evidence="5" type="ORF">F3Y22_tig00111832pilonHSYRG00105</name>
</gene>
<evidence type="ECO:0000256" key="3">
    <source>
        <dbReference type="SAM" id="MobiDB-lite"/>
    </source>
</evidence>
<evidence type="ECO:0000313" key="5">
    <source>
        <dbReference type="EMBL" id="KAE8672991.1"/>
    </source>
</evidence>
<dbReference type="Proteomes" id="UP000436088">
    <property type="component" value="Unassembled WGS sequence"/>
</dbReference>
<reference evidence="5" key="1">
    <citation type="submission" date="2019-09" db="EMBL/GenBank/DDBJ databases">
        <title>Draft genome information of white flower Hibiscus syriacus.</title>
        <authorList>
            <person name="Kim Y.-M."/>
        </authorList>
    </citation>
    <scope>NUCLEOTIDE SEQUENCE [LARGE SCALE GENOMIC DNA]</scope>
    <source>
        <strain evidence="5">YM2019G1</strain>
    </source>
</reference>
<keyword evidence="6" id="KW-1185">Reference proteome</keyword>
<feature type="domain" description="NAB" evidence="4">
    <location>
        <begin position="1"/>
        <end position="71"/>
    </location>
</feature>
<dbReference type="PANTHER" id="PTHR32258:SF22">
    <property type="entry name" value="PROTEIN NETWORKED 3A-LIKE"/>
    <property type="match status" value="1"/>
</dbReference>
<dbReference type="AlphaFoldDB" id="A0A6A2XBJ4"/>
<dbReference type="PROSITE" id="PS51774">
    <property type="entry name" value="NAB"/>
    <property type="match status" value="1"/>
</dbReference>
<feature type="compositionally biased region" description="Basic and acidic residues" evidence="3">
    <location>
        <begin position="106"/>
        <end position="120"/>
    </location>
</feature>
<comment type="caution">
    <text evidence="5">The sequence shown here is derived from an EMBL/GenBank/DDBJ whole genome shotgun (WGS) entry which is preliminary data.</text>
</comment>
<dbReference type="EMBL" id="VEPZ02001439">
    <property type="protein sequence ID" value="KAE8672991.1"/>
    <property type="molecule type" value="Genomic_DNA"/>
</dbReference>
<evidence type="ECO:0000256" key="2">
    <source>
        <dbReference type="ARBA" id="ARBA00038006"/>
    </source>
</evidence>